<organism evidence="1 2">
    <name type="scientific">Aromatoleum tolulyticum</name>
    <dbReference type="NCBI Taxonomy" id="34027"/>
    <lineage>
        <taxon>Bacteria</taxon>
        <taxon>Pseudomonadati</taxon>
        <taxon>Pseudomonadota</taxon>
        <taxon>Betaproteobacteria</taxon>
        <taxon>Rhodocyclales</taxon>
        <taxon>Rhodocyclaceae</taxon>
        <taxon>Aromatoleum</taxon>
    </lineage>
</organism>
<gene>
    <name evidence="1" type="ORF">SAMN05421829_108170</name>
</gene>
<reference evidence="2" key="1">
    <citation type="submission" date="2017-01" db="EMBL/GenBank/DDBJ databases">
        <authorList>
            <person name="Varghese N."/>
            <person name="Submissions S."/>
        </authorList>
    </citation>
    <scope>NUCLEOTIDE SEQUENCE [LARGE SCALE GENOMIC DNA]</scope>
    <source>
        <strain evidence="2">ATCC 51758</strain>
    </source>
</reference>
<accession>A0A1N6X320</accession>
<dbReference type="AlphaFoldDB" id="A0A1N6X320"/>
<dbReference type="STRING" id="34027.SAMN05421829_108170"/>
<sequence>MAIINNAVRSYNSTMPNGPQLPGTAGSLVALLKACLVDGFDTRSVNSISVSGGIATATISAGNPFAANDVIRIAGATGALSALNGDWRLSSGAATTVTFDVGSMPDGSATGTMTALRAPAGWVQAFSATNKAAFKSGDVTATGKLLRLDDSAATYARVIGYETMSDVDSGTGPFPTEVQQAGGGYWGKSSVSGATVRAWRIRADALGFEISVQYDGTNWITAWFGDLIREFPTDEAAVLLTCGASATVSNMGLLPLFGATSGHFMPRAWTQAAGAIQARKFGHPNSSAGAGYAGLDYPAPGSGLLYATPIEVWESGAVLRGVLPGLYAPIHPAAQLTDGSAEPSVSGMPGRRFVIQRTSYAGSNYAFAIDTTGPWR</sequence>
<dbReference type="RefSeq" id="WP_076602657.1">
    <property type="nucleotide sequence ID" value="NZ_FTMD01000008.1"/>
</dbReference>
<dbReference type="OrthoDB" id="6696432at2"/>
<dbReference type="Proteomes" id="UP000186819">
    <property type="component" value="Unassembled WGS sequence"/>
</dbReference>
<evidence type="ECO:0000313" key="1">
    <source>
        <dbReference type="EMBL" id="SIQ96675.1"/>
    </source>
</evidence>
<keyword evidence="2" id="KW-1185">Reference proteome</keyword>
<dbReference type="EMBL" id="FTMD01000008">
    <property type="protein sequence ID" value="SIQ96675.1"/>
    <property type="molecule type" value="Genomic_DNA"/>
</dbReference>
<protein>
    <submittedName>
        <fullName evidence="1">Uncharacterized protein</fullName>
    </submittedName>
</protein>
<evidence type="ECO:0000313" key="2">
    <source>
        <dbReference type="Proteomes" id="UP000186819"/>
    </source>
</evidence>
<name>A0A1N6X320_9RHOO</name>
<proteinExistence type="predicted"/>